<evidence type="ECO:0000313" key="2">
    <source>
        <dbReference type="EMBL" id="MDR7327246.1"/>
    </source>
</evidence>
<dbReference type="Proteomes" id="UP001183629">
    <property type="component" value="Unassembled WGS sequence"/>
</dbReference>
<dbReference type="SUPFAM" id="SSF49785">
    <property type="entry name" value="Galactose-binding domain-like"/>
    <property type="match status" value="1"/>
</dbReference>
<dbReference type="Gene3D" id="2.60.120.260">
    <property type="entry name" value="Galactose-binding domain-like"/>
    <property type="match status" value="1"/>
</dbReference>
<comment type="caution">
    <text evidence="2">The sequence shown here is derived from an EMBL/GenBank/DDBJ whole genome shotgun (WGS) entry which is preliminary data.</text>
</comment>
<protein>
    <submittedName>
        <fullName evidence="2">Uncharacterized protein</fullName>
    </submittedName>
</protein>
<evidence type="ECO:0000313" key="3">
    <source>
        <dbReference type="Proteomes" id="UP001183629"/>
    </source>
</evidence>
<dbReference type="RefSeq" id="WP_310424389.1">
    <property type="nucleotide sequence ID" value="NZ_JAVDYC010000001.1"/>
</dbReference>
<sequence>MTAQAAPWWKQVDDAAQLITSAVNAAAARAGRDGTYSPPRGSPPPRRRRRAASLRHLAEVIRAHRLAPGRAVDKDGVAGVLAGDLRYLTDPVTVVAVAKASHLIAAVPFGADDAQRLTVAVDYLNALLAAAHEADRRAPDRLPVPRPAAALVARDAGGRRTVVTANAAAPGPAAPGAPGGPSWWRRLRPGPAWMALAAIFATGVIVGVTGSRLADPRAGAAEIPAGTPDRTGPANVPDPADPVCLPSGAARPSGAMVMGPAGSPDTVSPNWWPNKPALDLAPTDTGFVASVPADSLAPSDLIGIRSGITIIKGHRYRFDFTVQSDRREEILLRIQDEDPPAYRESLMESVPVGPTPCRLSYTFTAAATSRASGEVTFQLGGKGAYRVTVEDAVLLDLSG</sequence>
<feature type="region of interest" description="Disordered" evidence="1">
    <location>
        <begin position="29"/>
        <end position="48"/>
    </location>
</feature>
<name>A0AAE3ZYM9_9ACTN</name>
<evidence type="ECO:0000256" key="1">
    <source>
        <dbReference type="SAM" id="MobiDB-lite"/>
    </source>
</evidence>
<reference evidence="2 3" key="1">
    <citation type="submission" date="2023-07" db="EMBL/GenBank/DDBJ databases">
        <title>Sequencing the genomes of 1000 actinobacteria strains.</title>
        <authorList>
            <person name="Klenk H.-P."/>
        </authorList>
    </citation>
    <scope>NUCLEOTIDE SEQUENCE [LARGE SCALE GENOMIC DNA]</scope>
    <source>
        <strain evidence="2 3">DSM 44711</strain>
    </source>
</reference>
<keyword evidence="3" id="KW-1185">Reference proteome</keyword>
<gene>
    <name evidence="2" type="ORF">J2S44_007496</name>
</gene>
<dbReference type="EMBL" id="JAVDYC010000001">
    <property type="protein sequence ID" value="MDR7327246.1"/>
    <property type="molecule type" value="Genomic_DNA"/>
</dbReference>
<accession>A0AAE3ZYM9</accession>
<dbReference type="AlphaFoldDB" id="A0AAE3ZYM9"/>
<organism evidence="2 3">
    <name type="scientific">Catenuloplanes niger</name>
    <dbReference type="NCBI Taxonomy" id="587534"/>
    <lineage>
        <taxon>Bacteria</taxon>
        <taxon>Bacillati</taxon>
        <taxon>Actinomycetota</taxon>
        <taxon>Actinomycetes</taxon>
        <taxon>Micromonosporales</taxon>
        <taxon>Micromonosporaceae</taxon>
        <taxon>Catenuloplanes</taxon>
    </lineage>
</organism>
<dbReference type="InterPro" id="IPR008979">
    <property type="entry name" value="Galactose-bd-like_sf"/>
</dbReference>
<proteinExistence type="predicted"/>